<gene>
    <name evidence="2" type="ORF">Acr_29g0006300</name>
</gene>
<keyword evidence="3" id="KW-1185">Reference proteome</keyword>
<feature type="region of interest" description="Disordered" evidence="1">
    <location>
        <begin position="292"/>
        <end position="311"/>
    </location>
</feature>
<comment type="caution">
    <text evidence="2">The sequence shown here is derived from an EMBL/GenBank/DDBJ whole genome shotgun (WGS) entry which is preliminary data.</text>
</comment>
<sequence>MVRTEQVSNDQRDDDPNPAKLEMVFKSRMFKTMDIQKTWLPQFKDRPIITGRKFERSFHLKYYPKMLALMDALGWIGLRPLPKNMYTNLITGIANAKECIFINKPSQLDQYVSKKCVNDIIAKNKAIGVTQMKELRKEFKLFHRCIAYNIIPKEGHYNQVTTMDAFIIYKVAMDEPLNLNYIILKEMADVKNHSSPALPYGALLTKIFNHFRVKHSGQRNQYISKGFSITMIKRGTSIDSTEEENEEEGDKETSRHAMDVEGNLEVLPPQTEETYVDPSTQNLQLQWQDEEKMQGKVPVQEEYHMHEGHPS</sequence>
<name>A0A7J0HEI8_9ERIC</name>
<feature type="region of interest" description="Disordered" evidence="1">
    <location>
        <begin position="235"/>
        <end position="278"/>
    </location>
</feature>
<protein>
    <submittedName>
        <fullName evidence="2">Uncharacterized protein</fullName>
    </submittedName>
</protein>
<reference evidence="2 3" key="1">
    <citation type="submission" date="2019-07" db="EMBL/GenBank/DDBJ databases">
        <title>De Novo Assembly of kiwifruit Actinidia rufa.</title>
        <authorList>
            <person name="Sugita-Konishi S."/>
            <person name="Sato K."/>
            <person name="Mori E."/>
            <person name="Abe Y."/>
            <person name="Kisaki G."/>
            <person name="Hamano K."/>
            <person name="Suezawa K."/>
            <person name="Otani M."/>
            <person name="Fukuda T."/>
            <person name="Manabe T."/>
            <person name="Gomi K."/>
            <person name="Tabuchi M."/>
            <person name="Akimitsu K."/>
            <person name="Kataoka I."/>
        </authorList>
    </citation>
    <scope>NUCLEOTIDE SEQUENCE [LARGE SCALE GENOMIC DNA]</scope>
    <source>
        <strain evidence="3">cv. Fuchu</strain>
    </source>
</reference>
<proteinExistence type="predicted"/>
<evidence type="ECO:0000313" key="2">
    <source>
        <dbReference type="EMBL" id="GFZ21468.1"/>
    </source>
</evidence>
<dbReference type="AlphaFoldDB" id="A0A7J0HEI8"/>
<feature type="compositionally biased region" description="Acidic residues" evidence="1">
    <location>
        <begin position="240"/>
        <end position="250"/>
    </location>
</feature>
<evidence type="ECO:0000256" key="1">
    <source>
        <dbReference type="SAM" id="MobiDB-lite"/>
    </source>
</evidence>
<dbReference type="OrthoDB" id="1750431at2759"/>
<organism evidence="2 3">
    <name type="scientific">Actinidia rufa</name>
    <dbReference type="NCBI Taxonomy" id="165716"/>
    <lineage>
        <taxon>Eukaryota</taxon>
        <taxon>Viridiplantae</taxon>
        <taxon>Streptophyta</taxon>
        <taxon>Embryophyta</taxon>
        <taxon>Tracheophyta</taxon>
        <taxon>Spermatophyta</taxon>
        <taxon>Magnoliopsida</taxon>
        <taxon>eudicotyledons</taxon>
        <taxon>Gunneridae</taxon>
        <taxon>Pentapetalae</taxon>
        <taxon>asterids</taxon>
        <taxon>Ericales</taxon>
        <taxon>Actinidiaceae</taxon>
        <taxon>Actinidia</taxon>
    </lineage>
</organism>
<evidence type="ECO:0000313" key="3">
    <source>
        <dbReference type="Proteomes" id="UP000585474"/>
    </source>
</evidence>
<accession>A0A7J0HEI8</accession>
<dbReference type="Proteomes" id="UP000585474">
    <property type="component" value="Unassembled WGS sequence"/>
</dbReference>
<dbReference type="EMBL" id="BJWL01000029">
    <property type="protein sequence ID" value="GFZ21468.1"/>
    <property type="molecule type" value="Genomic_DNA"/>
</dbReference>